<keyword evidence="11" id="KW-1185">Reference proteome</keyword>
<evidence type="ECO:0000256" key="3">
    <source>
        <dbReference type="ARBA" id="ARBA00022448"/>
    </source>
</evidence>
<evidence type="ECO:0000256" key="8">
    <source>
        <dbReference type="SAM" id="Phobius"/>
    </source>
</evidence>
<evidence type="ECO:0000313" key="11">
    <source>
        <dbReference type="Proteomes" id="UP000270261"/>
    </source>
</evidence>
<accession>A0A3R8LRC8</accession>
<keyword evidence="6 8" id="KW-1133">Transmembrane helix</keyword>
<dbReference type="AlphaFoldDB" id="A0A3R8LRC8"/>
<dbReference type="Pfam" id="PF00892">
    <property type="entry name" value="EamA"/>
    <property type="match status" value="1"/>
</dbReference>
<feature type="domain" description="EamA" evidence="9">
    <location>
        <begin position="6"/>
        <end position="145"/>
    </location>
</feature>
<evidence type="ECO:0000256" key="1">
    <source>
        <dbReference type="ARBA" id="ARBA00004651"/>
    </source>
</evidence>
<feature type="transmembrane region" description="Helical" evidence="8">
    <location>
        <begin position="74"/>
        <end position="94"/>
    </location>
</feature>
<dbReference type="InterPro" id="IPR037185">
    <property type="entry name" value="EmrE-like"/>
</dbReference>
<name>A0A3R8LRC8_9BURK</name>
<keyword evidence="4" id="KW-1003">Cell membrane</keyword>
<feature type="transmembrane region" description="Helical" evidence="8">
    <location>
        <begin position="7"/>
        <end position="25"/>
    </location>
</feature>
<proteinExistence type="inferred from homology"/>
<feature type="transmembrane region" description="Helical" evidence="8">
    <location>
        <begin position="106"/>
        <end position="125"/>
    </location>
</feature>
<comment type="subcellular location">
    <subcellularLocation>
        <location evidence="1">Cell membrane</location>
        <topology evidence="1">Multi-pass membrane protein</topology>
    </subcellularLocation>
</comment>
<dbReference type="NCBIfam" id="TIGR00688">
    <property type="entry name" value="rarD"/>
    <property type="match status" value="1"/>
</dbReference>
<dbReference type="EMBL" id="RRUE01000002">
    <property type="protein sequence ID" value="RRN44476.1"/>
    <property type="molecule type" value="Genomic_DNA"/>
</dbReference>
<dbReference type="OrthoDB" id="3250831at2"/>
<sequence>MSPFARGVGLCMLSQVLFGVLYLFSHWMAPVSGTDVFALRVMVMLAALLLLLGASRAGLGALEHLVRQQLGHGVWRWVVFLVGTLIVASQQWLFMWGPVNGEGVNVAIGYFLYPLGMALAARVWLKERLNRRQLLALGLAVLGVAHEVWATRSFSWASLWVCVLFPPYYLSRRVMGIPALPGLTLDLCLTVPVMLVYLMVHGDALAVVRDEPRYWLLLPALGLVSSVGMVAHLCAGLLLPFGLFALLSYTEPVLLFLAAVLVLDAPVSAGAWWTYGPIWAALMLLAWDGLRQWRRSRRVGAAGVVKRVEAVKLA</sequence>
<dbReference type="InterPro" id="IPR000620">
    <property type="entry name" value="EamA_dom"/>
</dbReference>
<evidence type="ECO:0000256" key="5">
    <source>
        <dbReference type="ARBA" id="ARBA00022692"/>
    </source>
</evidence>
<dbReference type="Proteomes" id="UP000270261">
    <property type="component" value="Unassembled WGS sequence"/>
</dbReference>
<comment type="caution">
    <text evidence="10">The sequence shown here is derived from an EMBL/GenBank/DDBJ whole genome shotgun (WGS) entry which is preliminary data.</text>
</comment>
<feature type="transmembrane region" description="Helical" evidence="8">
    <location>
        <begin position="241"/>
        <end position="263"/>
    </location>
</feature>
<comment type="similarity">
    <text evidence="2">Belongs to the EamA transporter family.</text>
</comment>
<feature type="transmembrane region" description="Helical" evidence="8">
    <location>
        <begin position="269"/>
        <end position="287"/>
    </location>
</feature>
<evidence type="ECO:0000259" key="9">
    <source>
        <dbReference type="Pfam" id="PF00892"/>
    </source>
</evidence>
<keyword evidence="3" id="KW-0813">Transport</keyword>
<feature type="transmembrane region" description="Helical" evidence="8">
    <location>
        <begin position="37"/>
        <end position="62"/>
    </location>
</feature>
<keyword evidence="5 8" id="KW-0812">Transmembrane</keyword>
<evidence type="ECO:0000256" key="6">
    <source>
        <dbReference type="ARBA" id="ARBA00022989"/>
    </source>
</evidence>
<feature type="transmembrane region" description="Helical" evidence="8">
    <location>
        <begin position="183"/>
        <end position="202"/>
    </location>
</feature>
<organism evidence="10 11">
    <name type="scientific">Lautropia dentalis</name>
    <dbReference type="NCBI Taxonomy" id="2490857"/>
    <lineage>
        <taxon>Bacteria</taxon>
        <taxon>Pseudomonadati</taxon>
        <taxon>Pseudomonadota</taxon>
        <taxon>Betaproteobacteria</taxon>
        <taxon>Burkholderiales</taxon>
        <taxon>Burkholderiaceae</taxon>
        <taxon>Lautropia</taxon>
    </lineage>
</organism>
<reference evidence="10 11" key="1">
    <citation type="submission" date="2018-11" db="EMBL/GenBank/DDBJ databases">
        <title>Genome sequencing of Lautropia sp. KCOM 2505 (= ChDC F240).</title>
        <authorList>
            <person name="Kook J.-K."/>
            <person name="Park S.-N."/>
            <person name="Lim Y.K."/>
        </authorList>
    </citation>
    <scope>NUCLEOTIDE SEQUENCE [LARGE SCALE GENOMIC DNA]</scope>
    <source>
        <strain evidence="10 11">KCOM 2505</strain>
    </source>
</reference>
<keyword evidence="7 8" id="KW-0472">Membrane</keyword>
<gene>
    <name evidence="10" type="primary">rarD</name>
    <name evidence="10" type="ORF">EHV23_14375</name>
</gene>
<dbReference type="InterPro" id="IPR004626">
    <property type="entry name" value="RarD"/>
</dbReference>
<feature type="transmembrane region" description="Helical" evidence="8">
    <location>
        <begin position="214"/>
        <end position="234"/>
    </location>
</feature>
<evidence type="ECO:0000313" key="10">
    <source>
        <dbReference type="EMBL" id="RRN44476.1"/>
    </source>
</evidence>
<evidence type="ECO:0000256" key="2">
    <source>
        <dbReference type="ARBA" id="ARBA00007362"/>
    </source>
</evidence>
<evidence type="ECO:0000256" key="7">
    <source>
        <dbReference type="ARBA" id="ARBA00023136"/>
    </source>
</evidence>
<dbReference type="SUPFAM" id="SSF103481">
    <property type="entry name" value="Multidrug resistance efflux transporter EmrE"/>
    <property type="match status" value="1"/>
</dbReference>
<dbReference type="RefSeq" id="WP_125096668.1">
    <property type="nucleotide sequence ID" value="NZ_RRUE01000002.1"/>
</dbReference>
<evidence type="ECO:0000256" key="4">
    <source>
        <dbReference type="ARBA" id="ARBA00022475"/>
    </source>
</evidence>
<protein>
    <submittedName>
        <fullName evidence="10">EamA family transporter RarD</fullName>
    </submittedName>
</protein>
<dbReference type="GO" id="GO:0005886">
    <property type="term" value="C:plasma membrane"/>
    <property type="evidence" value="ECO:0007669"/>
    <property type="project" value="UniProtKB-SubCell"/>
</dbReference>